<proteinExistence type="predicted"/>
<accession>A0A0N9YE46</accession>
<protein>
    <submittedName>
        <fullName evidence="2">Uncharacterized protein</fullName>
    </submittedName>
</protein>
<feature type="region of interest" description="Disordered" evidence="1">
    <location>
        <begin position="21"/>
        <end position="41"/>
    </location>
</feature>
<evidence type="ECO:0000313" key="3">
    <source>
        <dbReference type="Proteomes" id="UP000057134"/>
    </source>
</evidence>
<reference evidence="2 3" key="1">
    <citation type="journal article" date="2015" name="MBio">
        <title>Enzymatic Degradation of Phenazines Can Generate Energy and Protect Sensitive Organisms from Toxicity.</title>
        <authorList>
            <person name="Costa K.C."/>
            <person name="Bergkessel M."/>
            <person name="Saunders S."/>
            <person name="Korlach J."/>
            <person name="Newman D.K."/>
        </authorList>
    </citation>
    <scope>NUCLEOTIDE SEQUENCE [LARGE SCALE GENOMIC DNA]</scope>
    <source>
        <strain evidence="2 3">CT6</strain>
    </source>
</reference>
<name>A0A0N9YE46_MYCFO</name>
<organism evidence="2 3">
    <name type="scientific">Mycolicibacterium fortuitum</name>
    <name type="common">Mycobacterium fortuitum</name>
    <dbReference type="NCBI Taxonomy" id="1766"/>
    <lineage>
        <taxon>Bacteria</taxon>
        <taxon>Bacillati</taxon>
        <taxon>Actinomycetota</taxon>
        <taxon>Actinomycetes</taxon>
        <taxon>Mycobacteriales</taxon>
        <taxon>Mycobacteriaceae</taxon>
        <taxon>Mycolicibacterium</taxon>
    </lineage>
</organism>
<dbReference type="PATRIC" id="fig|1766.6.peg.4252"/>
<dbReference type="EMBL" id="CP011269">
    <property type="protein sequence ID" value="ALI28080.1"/>
    <property type="molecule type" value="Genomic_DNA"/>
</dbReference>
<sequence length="41" mass="4039">MAPGLAGTAPTCTPRQCRLGRGTGVVDADSAGAAPDDYDTC</sequence>
<dbReference type="KEGG" id="mft:XA26_42750"/>
<evidence type="ECO:0000256" key="1">
    <source>
        <dbReference type="SAM" id="MobiDB-lite"/>
    </source>
</evidence>
<dbReference type="Proteomes" id="UP000057134">
    <property type="component" value="Chromosome"/>
</dbReference>
<evidence type="ECO:0000313" key="2">
    <source>
        <dbReference type="EMBL" id="ALI28080.1"/>
    </source>
</evidence>
<keyword evidence="3" id="KW-1185">Reference proteome</keyword>
<dbReference type="AlphaFoldDB" id="A0A0N9YE46"/>
<gene>
    <name evidence="2" type="ORF">XA26_42750</name>
</gene>
<dbReference type="STRING" id="1766.XA26_42750"/>